<sequence length="239" mass="25766">MTGFRERELADQLLIARRGTAHFARHLGGLTDAELDEPSALPGWSRRHLLAHVGYNAIALCRLMDWAVTGTRTPMYESAEQRAREIAEGATVNAGALRNLFDHSVARLDEKWRNAPPAAWSATVQTAQGRLVPAAETVWMRTREVWIHSVDLGTDARFADFPAEVCTTLIDDVVGVWRQRGDGAGLVLSSPGRDPVPVTGGEPARTVAGPVAAVARWATGRGGVGLDDPSGAPHAPQWL</sequence>
<accession>A0A1H1GF08</accession>
<dbReference type="SUPFAM" id="SSF109854">
    <property type="entry name" value="DinB/YfiT-like putative metalloenzymes"/>
    <property type="match status" value="1"/>
</dbReference>
<dbReference type="InterPro" id="IPR010872">
    <property type="entry name" value="MDMPI_C-term_domain"/>
</dbReference>
<dbReference type="InterPro" id="IPR034660">
    <property type="entry name" value="DinB/YfiT-like"/>
</dbReference>
<reference evidence="4" key="1">
    <citation type="submission" date="2016-10" db="EMBL/GenBank/DDBJ databases">
        <authorList>
            <person name="Varghese N."/>
            <person name="Submissions S."/>
        </authorList>
    </citation>
    <scope>NUCLEOTIDE SEQUENCE [LARGE SCALE GENOMIC DNA]</scope>
    <source>
        <strain evidence="4">DSM 44142</strain>
    </source>
</reference>
<feature type="domain" description="MDMPI C-terminal" evidence="1">
    <location>
        <begin position="160"/>
        <end position="226"/>
    </location>
</feature>
<dbReference type="Pfam" id="PF07398">
    <property type="entry name" value="MDMPI_C"/>
    <property type="match status" value="1"/>
</dbReference>
<evidence type="ECO:0000313" key="4">
    <source>
        <dbReference type="Proteomes" id="UP000183053"/>
    </source>
</evidence>
<dbReference type="SUPFAM" id="SSF55718">
    <property type="entry name" value="SCP-like"/>
    <property type="match status" value="1"/>
</dbReference>
<organism evidence="3 4">
    <name type="scientific">Tsukamurella pulmonis</name>
    <dbReference type="NCBI Taxonomy" id="47312"/>
    <lineage>
        <taxon>Bacteria</taxon>
        <taxon>Bacillati</taxon>
        <taxon>Actinomycetota</taxon>
        <taxon>Actinomycetes</taxon>
        <taxon>Mycobacteriales</taxon>
        <taxon>Tsukamurellaceae</taxon>
        <taxon>Tsukamurella</taxon>
    </lineage>
</organism>
<dbReference type="STRING" id="47312.SAMN04489765_3292"/>
<dbReference type="Gene3D" id="1.20.120.450">
    <property type="entry name" value="dinb family like domain"/>
    <property type="match status" value="1"/>
</dbReference>
<dbReference type="EMBL" id="FNLF01000002">
    <property type="protein sequence ID" value="SDR11689.1"/>
    <property type="molecule type" value="Genomic_DNA"/>
</dbReference>
<dbReference type="AlphaFoldDB" id="A0A1H1GF08"/>
<dbReference type="Proteomes" id="UP000183053">
    <property type="component" value="Unassembled WGS sequence"/>
</dbReference>
<dbReference type="InterPro" id="IPR024344">
    <property type="entry name" value="MDMPI_metal-binding"/>
</dbReference>
<keyword evidence="3" id="KW-0670">Pyruvate</keyword>
<keyword evidence="4" id="KW-1185">Reference proteome</keyword>
<name>A0A1H1GF08_9ACTN</name>
<dbReference type="OrthoDB" id="5118203at2"/>
<dbReference type="InterPro" id="IPR017517">
    <property type="entry name" value="Maleyloyr_isom"/>
</dbReference>
<dbReference type="NCBIfam" id="TIGR03083">
    <property type="entry name" value="maleylpyruvate isomerase family mycothiol-dependent enzyme"/>
    <property type="match status" value="1"/>
</dbReference>
<proteinExistence type="predicted"/>
<keyword evidence="3" id="KW-0413">Isomerase</keyword>
<dbReference type="InterPro" id="IPR036527">
    <property type="entry name" value="SCP2_sterol-bd_dom_sf"/>
</dbReference>
<evidence type="ECO:0000313" key="3">
    <source>
        <dbReference type="EMBL" id="SDR11689.1"/>
    </source>
</evidence>
<gene>
    <name evidence="3" type="ORF">SAMN04489765_3292</name>
</gene>
<evidence type="ECO:0000259" key="2">
    <source>
        <dbReference type="Pfam" id="PF11716"/>
    </source>
</evidence>
<dbReference type="Gene3D" id="3.30.1050.20">
    <property type="match status" value="1"/>
</dbReference>
<dbReference type="Pfam" id="PF11716">
    <property type="entry name" value="MDMPI_N"/>
    <property type="match status" value="1"/>
</dbReference>
<protein>
    <submittedName>
        <fullName evidence="3">Maleylpyruvate isomerase</fullName>
    </submittedName>
</protein>
<feature type="domain" description="Mycothiol-dependent maleylpyruvate isomerase metal-binding" evidence="2">
    <location>
        <begin position="17"/>
        <end position="152"/>
    </location>
</feature>
<dbReference type="GO" id="GO:0016853">
    <property type="term" value="F:isomerase activity"/>
    <property type="evidence" value="ECO:0007669"/>
    <property type="project" value="UniProtKB-KW"/>
</dbReference>
<dbReference type="RefSeq" id="WP_068567772.1">
    <property type="nucleotide sequence ID" value="NZ_FNLF01000002.1"/>
</dbReference>
<dbReference type="GO" id="GO:0046872">
    <property type="term" value="F:metal ion binding"/>
    <property type="evidence" value="ECO:0007669"/>
    <property type="project" value="InterPro"/>
</dbReference>
<evidence type="ECO:0000259" key="1">
    <source>
        <dbReference type="Pfam" id="PF07398"/>
    </source>
</evidence>